<feature type="region of interest" description="Disordered" evidence="2">
    <location>
        <begin position="403"/>
        <end position="430"/>
    </location>
</feature>
<dbReference type="PANTHER" id="PTHR47491">
    <property type="entry name" value="CAP-GLY DOMAIN LINKER"/>
    <property type="match status" value="1"/>
</dbReference>
<evidence type="ECO:0000256" key="1">
    <source>
        <dbReference type="SAM" id="Coils"/>
    </source>
</evidence>
<dbReference type="PANTHER" id="PTHR47491:SF2">
    <property type="entry name" value="CENTROMERE PROTEIN-LIKE"/>
    <property type="match status" value="1"/>
</dbReference>
<keyword evidence="1" id="KW-0175">Coiled coil</keyword>
<name>A0AAQ3WMM7_PASNO</name>
<evidence type="ECO:0000313" key="4">
    <source>
        <dbReference type="EMBL" id="WVZ67136.1"/>
    </source>
</evidence>
<dbReference type="AlphaFoldDB" id="A0AAQ3WMM7"/>
<dbReference type="EMBL" id="CP144747">
    <property type="protein sequence ID" value="WVZ67136.1"/>
    <property type="molecule type" value="Genomic_DNA"/>
</dbReference>
<evidence type="ECO:0000259" key="3">
    <source>
        <dbReference type="Pfam" id="PF24670"/>
    </source>
</evidence>
<keyword evidence="5" id="KW-1185">Reference proteome</keyword>
<sequence>GLTCENSVNVPHFSNMRRFFFFGSSAANADEGNGTQSDGNRTRHKKAPEADHQGKESSGSCSTRLSRSRSRREKRNKEEPATPKQLRRSLSFSSPARDSFLHERCFSFSGDVPCSMYDESDPPQHAKGAIANMWSTEGNSVLREYALKTPKEHPAMENDSPCSRGCSCSAGHSPVSSPIALRCRPTRLSNVFNKNEVLDRYIDRGHEDSIVNEKQKQCSPVTSMVSNLGRPPRPQSAIPSVPKSVKEAMESYTDVDLKDVFVRQIAQEGTKDTFKINTMCNAGRNHISMPDAFERESATSVEDIYEDLQDVRPPNIVCPSTCPTSGEQETDDTLLQRAREVESMFIVPCGDEYEFSMLGNKRLSSDDMFQLIQQLTEDRTQLAHELSSQMRARVAERFTAREQYKQSKKELDTRSRRLEKEKSEMQTTLEKEIDRRSHDWSVRLSRFQSEEERLHERVRELAEKNVSFQREVTFLEANKGETSTKVASLEMQNSKLNDDLEKLRNENEKLHSSSVDLHASLAEVVAERDHIREYLKDKEEESKALHSVIARLQTTCNEQDRTITGLRQGCNTELGKQFVECTSDKMKKLQMELVRLTGVEQKLRGEIRSCHIEVESLRQENIALLNRLQGAGSGASLSSIRLDQELQARVDNLQMHGLSLLDNISQLCTKLLDLLKHKRHENESSSGNVVLTFSDYTFEYQSIKGGIEGLKRSLKTINSILSEKQNAKEKSSDISAGGSPSRPQTDDLGLKLKEEAMLSRVLKEAVLSKEFDIEQLQSDLASSLRIQEVMRNEIQRVQDELSCITHKAKQLELQVSKKDESINEIRQDFQESAKEVAALRGTLKTVTEERDLSWQEAKQLRRNIVIMQNEVVSLKKKIEALDEDILLKEGQITILQDSIDKPFDIICSPRSMREFDMEKQNASIPILNMHSLDGRLSTGGFYTVG</sequence>
<gene>
    <name evidence="4" type="ORF">U9M48_016259</name>
</gene>
<feature type="region of interest" description="Disordered" evidence="2">
    <location>
        <begin position="728"/>
        <end position="747"/>
    </location>
</feature>
<feature type="region of interest" description="Disordered" evidence="2">
    <location>
        <begin position="222"/>
        <end position="241"/>
    </location>
</feature>
<evidence type="ECO:0000256" key="2">
    <source>
        <dbReference type="SAM" id="MobiDB-lite"/>
    </source>
</evidence>
<dbReference type="Pfam" id="PF24670">
    <property type="entry name" value="DUF7653"/>
    <property type="match status" value="1"/>
</dbReference>
<dbReference type="InterPro" id="IPR056070">
    <property type="entry name" value="DUF7653"/>
</dbReference>
<reference evidence="4 5" key="1">
    <citation type="submission" date="2024-02" db="EMBL/GenBank/DDBJ databases">
        <title>High-quality chromosome-scale genome assembly of Pensacola bahiagrass (Paspalum notatum Flugge var. saurae).</title>
        <authorList>
            <person name="Vega J.M."/>
            <person name="Podio M."/>
            <person name="Orjuela J."/>
            <person name="Siena L.A."/>
            <person name="Pessino S.C."/>
            <person name="Combes M.C."/>
            <person name="Mariac C."/>
            <person name="Albertini E."/>
            <person name="Pupilli F."/>
            <person name="Ortiz J.P.A."/>
            <person name="Leblanc O."/>
        </authorList>
    </citation>
    <scope>NUCLEOTIDE SEQUENCE [LARGE SCALE GENOMIC DNA]</scope>
    <source>
        <strain evidence="4">R1</strain>
        <tissue evidence="4">Leaf</tissue>
    </source>
</reference>
<accession>A0AAQ3WMM7</accession>
<feature type="non-terminal residue" evidence="4">
    <location>
        <position position="1"/>
    </location>
</feature>
<feature type="coiled-coil region" evidence="1">
    <location>
        <begin position="794"/>
        <end position="828"/>
    </location>
</feature>
<dbReference type="Proteomes" id="UP001341281">
    <property type="component" value="Chromosome 03"/>
</dbReference>
<evidence type="ECO:0000313" key="5">
    <source>
        <dbReference type="Proteomes" id="UP001341281"/>
    </source>
</evidence>
<organism evidence="4 5">
    <name type="scientific">Paspalum notatum var. saurae</name>
    <dbReference type="NCBI Taxonomy" id="547442"/>
    <lineage>
        <taxon>Eukaryota</taxon>
        <taxon>Viridiplantae</taxon>
        <taxon>Streptophyta</taxon>
        <taxon>Embryophyta</taxon>
        <taxon>Tracheophyta</taxon>
        <taxon>Spermatophyta</taxon>
        <taxon>Magnoliopsida</taxon>
        <taxon>Liliopsida</taxon>
        <taxon>Poales</taxon>
        <taxon>Poaceae</taxon>
        <taxon>PACMAD clade</taxon>
        <taxon>Panicoideae</taxon>
        <taxon>Andropogonodae</taxon>
        <taxon>Paspaleae</taxon>
        <taxon>Paspalinae</taxon>
        <taxon>Paspalum</taxon>
    </lineage>
</organism>
<feature type="domain" description="DUF7653" evidence="3">
    <location>
        <begin position="601"/>
        <end position="725"/>
    </location>
</feature>
<protein>
    <recommendedName>
        <fullName evidence="3">DUF7653 domain-containing protein</fullName>
    </recommendedName>
</protein>
<feature type="region of interest" description="Disordered" evidence="2">
    <location>
        <begin position="28"/>
        <end position="93"/>
    </location>
</feature>
<proteinExistence type="predicted"/>
<feature type="coiled-coil region" evidence="1">
    <location>
        <begin position="857"/>
        <end position="884"/>
    </location>
</feature>